<dbReference type="AlphaFoldDB" id="A0A8W8MN20"/>
<dbReference type="Proteomes" id="UP000005408">
    <property type="component" value="Unassembled WGS sequence"/>
</dbReference>
<protein>
    <submittedName>
        <fullName evidence="2">Uncharacterized protein</fullName>
    </submittedName>
</protein>
<proteinExistence type="predicted"/>
<accession>A0A8W8MN20</accession>
<keyword evidence="1" id="KW-1133">Transmembrane helix</keyword>
<organism evidence="2 3">
    <name type="scientific">Magallana gigas</name>
    <name type="common">Pacific oyster</name>
    <name type="synonym">Crassostrea gigas</name>
    <dbReference type="NCBI Taxonomy" id="29159"/>
    <lineage>
        <taxon>Eukaryota</taxon>
        <taxon>Metazoa</taxon>
        <taxon>Spiralia</taxon>
        <taxon>Lophotrochozoa</taxon>
        <taxon>Mollusca</taxon>
        <taxon>Bivalvia</taxon>
        <taxon>Autobranchia</taxon>
        <taxon>Pteriomorphia</taxon>
        <taxon>Ostreida</taxon>
        <taxon>Ostreoidea</taxon>
        <taxon>Ostreidae</taxon>
        <taxon>Magallana</taxon>
    </lineage>
</organism>
<keyword evidence="3" id="KW-1185">Reference proteome</keyword>
<evidence type="ECO:0000256" key="1">
    <source>
        <dbReference type="SAM" id="Phobius"/>
    </source>
</evidence>
<feature type="transmembrane region" description="Helical" evidence="1">
    <location>
        <begin position="124"/>
        <end position="144"/>
    </location>
</feature>
<sequence length="161" mass="17715">MEIVFQMFICSYVNSCNSCSHIDIGTAVNVTTVDWSGCTDIRQYNMTVTNSDSVVLYTNSTSCCSGNLTIHCNIGNGMTSQTLNMTKKSPSNTVTATGVYSRVQNTTQTDQLEKNTSKAFSNTLIAAIIILSCVSAIIFFVLVFSSRRRTPRFDFTACHLR</sequence>
<name>A0A8W8MN20_MAGGI</name>
<keyword evidence="1" id="KW-0812">Transmembrane</keyword>
<keyword evidence="1" id="KW-0472">Membrane</keyword>
<evidence type="ECO:0000313" key="2">
    <source>
        <dbReference type="EnsemblMetazoa" id="G35134.1:cds"/>
    </source>
</evidence>
<reference evidence="2" key="1">
    <citation type="submission" date="2022-08" db="UniProtKB">
        <authorList>
            <consortium name="EnsemblMetazoa"/>
        </authorList>
    </citation>
    <scope>IDENTIFICATION</scope>
    <source>
        <strain evidence="2">05x7-T-G4-1.051#20</strain>
    </source>
</reference>
<dbReference type="EnsemblMetazoa" id="G35134.1">
    <property type="protein sequence ID" value="G35134.1:cds"/>
    <property type="gene ID" value="G35134"/>
</dbReference>
<evidence type="ECO:0000313" key="3">
    <source>
        <dbReference type="Proteomes" id="UP000005408"/>
    </source>
</evidence>